<organism evidence="4 5">
    <name type="scientific">Fervidobacterium pennivorans</name>
    <dbReference type="NCBI Taxonomy" id="93466"/>
    <lineage>
        <taxon>Bacteria</taxon>
        <taxon>Thermotogati</taxon>
        <taxon>Thermotogota</taxon>
        <taxon>Thermotogae</taxon>
        <taxon>Thermotogales</taxon>
        <taxon>Fervidobacteriaceae</taxon>
        <taxon>Fervidobacterium</taxon>
    </lineage>
</organism>
<dbReference type="InterPro" id="IPR014001">
    <property type="entry name" value="Helicase_ATP-bd"/>
</dbReference>
<dbReference type="EMBL" id="CP011393">
    <property type="protein sequence ID" value="ANE41195.1"/>
    <property type="molecule type" value="Genomic_DNA"/>
</dbReference>
<protein>
    <recommendedName>
        <fullName evidence="6">Helicase</fullName>
    </recommendedName>
</protein>
<dbReference type="SUPFAM" id="SSF56024">
    <property type="entry name" value="Phospholipase D/nuclease"/>
    <property type="match status" value="1"/>
</dbReference>
<dbReference type="CDD" id="cd18793">
    <property type="entry name" value="SF2_C_SNF"/>
    <property type="match status" value="1"/>
</dbReference>
<dbReference type="InterPro" id="IPR027417">
    <property type="entry name" value="P-loop_NTPase"/>
</dbReference>
<name>A0A172T2F3_FERPE</name>
<evidence type="ECO:0000313" key="5">
    <source>
        <dbReference type="Proteomes" id="UP000077096"/>
    </source>
</evidence>
<dbReference type="InterPro" id="IPR049730">
    <property type="entry name" value="SNF2/RAD54-like_C"/>
</dbReference>
<dbReference type="Pfam" id="PF00271">
    <property type="entry name" value="Helicase_C"/>
    <property type="match status" value="1"/>
</dbReference>
<dbReference type="InterPro" id="IPR000330">
    <property type="entry name" value="SNF2_N"/>
</dbReference>
<feature type="domain" description="Helicase C-terminal" evidence="3">
    <location>
        <begin position="702"/>
        <end position="869"/>
    </location>
</feature>
<dbReference type="InterPro" id="IPR038718">
    <property type="entry name" value="SNF2-like_sf"/>
</dbReference>
<dbReference type="Proteomes" id="UP000077096">
    <property type="component" value="Chromosome"/>
</dbReference>
<dbReference type="PROSITE" id="PS51194">
    <property type="entry name" value="HELICASE_CTER"/>
    <property type="match status" value="1"/>
</dbReference>
<dbReference type="CDD" id="cd09178">
    <property type="entry name" value="PLDc_N_Snf2_like"/>
    <property type="match status" value="1"/>
</dbReference>
<dbReference type="Gene3D" id="3.40.50.10810">
    <property type="entry name" value="Tandem AAA-ATPase domain"/>
    <property type="match status" value="1"/>
</dbReference>
<reference evidence="4 5" key="1">
    <citation type="submission" date="2014-08" db="EMBL/GenBank/DDBJ databases">
        <title>Fervidobacterium pennivorans DYC genome.</title>
        <authorList>
            <person name="Wushke S."/>
        </authorList>
    </citation>
    <scope>NUCLEOTIDE SEQUENCE [LARGE SCALE GENOMIC DNA]</scope>
    <source>
        <strain evidence="4 5">DYC</strain>
    </source>
</reference>
<dbReference type="PROSITE" id="PS51192">
    <property type="entry name" value="HELICASE_ATP_BIND_1"/>
    <property type="match status" value="1"/>
</dbReference>
<dbReference type="PATRIC" id="fig|93466.3.peg.807"/>
<dbReference type="PANTHER" id="PTHR45766">
    <property type="entry name" value="DNA ANNEALING HELICASE AND ENDONUCLEASE ZRANB3 FAMILY MEMBER"/>
    <property type="match status" value="1"/>
</dbReference>
<dbReference type="Gene3D" id="3.30.870.10">
    <property type="entry name" value="Endonuclease Chain A"/>
    <property type="match status" value="1"/>
</dbReference>
<dbReference type="PANTHER" id="PTHR45766:SF6">
    <property type="entry name" value="SWI_SNF-RELATED MATRIX-ASSOCIATED ACTIN-DEPENDENT REGULATOR OF CHROMATIN SUBFAMILY A-LIKE PROTEIN 1"/>
    <property type="match status" value="1"/>
</dbReference>
<evidence type="ECO:0000259" key="3">
    <source>
        <dbReference type="PROSITE" id="PS51194"/>
    </source>
</evidence>
<dbReference type="SUPFAM" id="SSF52540">
    <property type="entry name" value="P-loop containing nucleoside triphosphate hydrolases"/>
    <property type="match status" value="2"/>
</dbReference>
<proteinExistence type="predicted"/>
<dbReference type="Pfam" id="PF13091">
    <property type="entry name" value="PLDc_2"/>
    <property type="match status" value="1"/>
</dbReference>
<dbReference type="SMART" id="SM00490">
    <property type="entry name" value="HELICc"/>
    <property type="match status" value="1"/>
</dbReference>
<keyword evidence="1" id="KW-0378">Hydrolase</keyword>
<accession>A0A172T2F3</accession>
<dbReference type="InterPro" id="IPR001650">
    <property type="entry name" value="Helicase_C-like"/>
</dbReference>
<dbReference type="KEGG" id="fng:JM64_03745"/>
<sequence length="1113" mass="130253">MSLYIITNRENEGKTLNERLNELIRVSKQVDILVGFFYLSGYNLIHKAIEENPELTMRILVGLDVGKNEDLLYEFAYNDTKSRSESVEKFFESIKVAFNDEMTDNADSYKLFQKLIEYISDGKIQVRKTREPNHSKLYIFHLADKTIRPGLFITGSSNLTKAGLNEQQEFNVEISDFGFQEAYKFFSDLWNSSIPITEKQEWKEKFIRILSQETHPGKSVSPVEAYAYILKTYIDSAIPKHPVDEFRKLLSKNNYTVFTYQIDAIKDAISKLENHSGVILADVVGLGKTVIALGIAKILREKGIVIAPPGLVNMWEEYLKQFRMRDDWEVFSIGKLDEPLEYVRENPEVSLVIVDEAHRFRNPKTKSYEKLYNVCFGRKVILLTATPFNNRPSDIFSLIKLFQSSKNSTIDLSPNIESKIARFQSEYSKLLKIKKYAKLQKKQDELVRLYQEVFKKTISSIGKEEINEVEERIKKLSKEIRRFIEPVIIRRNRIDLKENPRYKEEVGQMSIVKDPIGKFYELTKEQSEFYDRVINDYFGEPGKFIGAIYTPYFYREGVFDNDESNFEYLSQKNLKDLIRRLLVKRFESSFGAFRNSVKTIMTNCERILEFIERYGYYTFDRKILEEMDELEDDEVFELIEQKLAEGLNGASKVDRNSIYDISEFKKKEEFIEHIKHDQELLQSILIEMEDLKLTEVDPKIETLKSTLYELINENPSRKIIVFTEYRDTVRYIRDHLSQEFKLLAVDNDLTNELLEKIRSNFDATVKKDKRRDDYNVLVATDKLSEGFNLARAGVVINYDIPWNPVRVIQRVGRINRIGQKIYDELYIVNFFPTEKGEEQIKQREIAETKLFLIHNALGEDAKIFSEDEEPSASKLYSKLTNYDEIERTAEGDKSPLTIAMKEFDNLKRLIPDIEERISNMPPRVKVSKKSEGNENQILFVKKNNSLFIIRYNYATQEIEDTLDLIDVLSDIRCDANCRSNKLNNRFWEAYNKLKEHLKSLEKHTKEISKNERKAYNALKTLLNHPELESHHEVIKLLIKHIETFGGLPEATLKEIERIGKVFENSSEISSREINKLKERIDEIVNQLGGKDYLENVQLSKPKIEIMISIENTR</sequence>
<evidence type="ECO:0000256" key="1">
    <source>
        <dbReference type="ARBA" id="ARBA00022801"/>
    </source>
</evidence>
<dbReference type="AlphaFoldDB" id="A0A172T2F3"/>
<dbReference type="GO" id="GO:0016787">
    <property type="term" value="F:hydrolase activity"/>
    <property type="evidence" value="ECO:0007669"/>
    <property type="project" value="UniProtKB-KW"/>
</dbReference>
<dbReference type="Pfam" id="PF00176">
    <property type="entry name" value="SNF2-rel_dom"/>
    <property type="match status" value="1"/>
</dbReference>
<dbReference type="GO" id="GO:0005524">
    <property type="term" value="F:ATP binding"/>
    <property type="evidence" value="ECO:0007669"/>
    <property type="project" value="InterPro"/>
</dbReference>
<dbReference type="Gene3D" id="3.40.50.300">
    <property type="entry name" value="P-loop containing nucleotide triphosphate hydrolases"/>
    <property type="match status" value="1"/>
</dbReference>
<evidence type="ECO:0000259" key="2">
    <source>
        <dbReference type="PROSITE" id="PS51192"/>
    </source>
</evidence>
<feature type="domain" description="Helicase ATP-binding" evidence="2">
    <location>
        <begin position="269"/>
        <end position="405"/>
    </location>
</feature>
<evidence type="ECO:0008006" key="6">
    <source>
        <dbReference type="Google" id="ProtNLM"/>
    </source>
</evidence>
<gene>
    <name evidence="4" type="ORF">JM64_03745</name>
</gene>
<dbReference type="InterPro" id="IPR025202">
    <property type="entry name" value="PLD-like_dom"/>
</dbReference>
<evidence type="ECO:0000313" key="4">
    <source>
        <dbReference type="EMBL" id="ANE41195.1"/>
    </source>
</evidence>
<dbReference type="SMART" id="SM00487">
    <property type="entry name" value="DEXDc"/>
    <property type="match status" value="1"/>
</dbReference>